<keyword evidence="7" id="KW-0067">ATP-binding</keyword>
<dbReference type="InterPro" id="IPR000700">
    <property type="entry name" value="PAS-assoc_C"/>
</dbReference>
<keyword evidence="5" id="KW-0547">Nucleotide-binding</keyword>
<dbReference type="InterPro" id="IPR016132">
    <property type="entry name" value="Phyto_chromo_attachment"/>
</dbReference>
<keyword evidence="4" id="KW-0808">Transferase</keyword>
<evidence type="ECO:0000256" key="3">
    <source>
        <dbReference type="ARBA" id="ARBA00022606"/>
    </source>
</evidence>
<name>A0AA42CHI1_9HYPH</name>
<evidence type="ECO:0000259" key="13">
    <source>
        <dbReference type="PROSITE" id="PS50113"/>
    </source>
</evidence>
<keyword evidence="8" id="KW-0157">Chromophore</keyword>
<dbReference type="PROSITE" id="PS50046">
    <property type="entry name" value="PHYTOCHROME_2"/>
    <property type="match status" value="1"/>
</dbReference>
<dbReference type="Proteomes" id="UP001165667">
    <property type="component" value="Unassembled WGS sequence"/>
</dbReference>
<keyword evidence="6" id="KW-0418">Kinase</keyword>
<sequence length="723" mass="79223">MAFVASSMPAFGKADLSNCEREQVHLAGSIQPFGALLVLSEPGLLVVQASDNAQTFLGLDRSPVGLELSALPGNLLHRVRPHLDEPLTDAAIGVRCTIGQGAEEFDGLVHRPKGGGLVIELERVGPNVDLSLHVQQALTSMMACSSLRPLCDEAARVFRQLTGYDRVMVYRFDEQGHGQILAERKKAQLESFLGNWYPASDIPQIARRLYEINRVRILIDVSSEASPLVPRLSPISGQDLDMSLCVLRSMSPLHIQYLKNMGVAATLVVSLMVGGRLWGLIACHHYGPRFAHFEVRAVCELLAEALATRIAALDAFVQAQAEISVRRLEQRMVDTISREGDWRAALFDRSQAILTLLDAQGAALLLDDDVQTVGDVPSTQSIRAVRGWLKQRDRARVILTTSLVRDIPELVGQMPGIGGLLAVPISDIEGDYLIWFRPERIKTVTWGGNPSKPFTVGDNPLDLSPRRSFAKWHELVEGTCESWSVAAQATGRMIGEMVADVVLQFRTVGMLIVQNQLDNVSRQVQSSEQPIMMFDAHGRALLANPALRKLLGGRAPPEKISDFAAYFAQPMLAEQKIGELVRHRRPWRDEAFFVSGNDADVPLLVRADPVMSAPGRVLGFVFLFLDISERKSVEAARARFLQDVIAPHRFAESRIGAASEPMFAALMSIVVENAQLAALEVTDGHDTGGIPRALDAIQSSVDRAAAVLERLIWHASRTAANDT</sequence>
<dbReference type="Gene3D" id="3.30.450.270">
    <property type="match status" value="1"/>
</dbReference>
<keyword evidence="9" id="KW-0902">Two-component regulatory system</keyword>
<dbReference type="InterPro" id="IPR029016">
    <property type="entry name" value="GAF-like_dom_sf"/>
</dbReference>
<dbReference type="Pfam" id="PF08448">
    <property type="entry name" value="PAS_4"/>
    <property type="match status" value="1"/>
</dbReference>
<evidence type="ECO:0000313" key="15">
    <source>
        <dbReference type="Proteomes" id="UP001165667"/>
    </source>
</evidence>
<evidence type="ECO:0000259" key="12">
    <source>
        <dbReference type="PROSITE" id="PS50112"/>
    </source>
</evidence>
<dbReference type="RefSeq" id="WP_282583657.1">
    <property type="nucleotide sequence ID" value="NZ_JAMOIM010000002.1"/>
</dbReference>
<keyword evidence="10" id="KW-0675">Receptor</keyword>
<dbReference type="InterPro" id="IPR013515">
    <property type="entry name" value="Phytochrome_cen-reg"/>
</dbReference>
<evidence type="ECO:0000259" key="11">
    <source>
        <dbReference type="PROSITE" id="PS50046"/>
    </source>
</evidence>
<dbReference type="SUPFAM" id="SSF55785">
    <property type="entry name" value="PYP-like sensor domain (PAS domain)"/>
    <property type="match status" value="2"/>
</dbReference>
<keyword evidence="1" id="KW-0600">Photoreceptor protein</keyword>
<dbReference type="InterPro" id="IPR013654">
    <property type="entry name" value="PAS_2"/>
</dbReference>
<accession>A0AA42CHI1</accession>
<evidence type="ECO:0000256" key="6">
    <source>
        <dbReference type="ARBA" id="ARBA00022777"/>
    </source>
</evidence>
<evidence type="ECO:0000256" key="10">
    <source>
        <dbReference type="ARBA" id="ARBA00023170"/>
    </source>
</evidence>
<organism evidence="14 15">
    <name type="scientific">Lichenifustis flavocetrariae</name>
    <dbReference type="NCBI Taxonomy" id="2949735"/>
    <lineage>
        <taxon>Bacteria</taxon>
        <taxon>Pseudomonadati</taxon>
        <taxon>Pseudomonadota</taxon>
        <taxon>Alphaproteobacteria</taxon>
        <taxon>Hyphomicrobiales</taxon>
        <taxon>Lichenihabitantaceae</taxon>
        <taxon>Lichenifustis</taxon>
    </lineage>
</organism>
<dbReference type="PRINTS" id="PR01033">
    <property type="entry name" value="PHYTOCHROME"/>
</dbReference>
<protein>
    <submittedName>
        <fullName evidence="14">GAF domain-containing protein</fullName>
    </submittedName>
</protein>
<dbReference type="PANTHER" id="PTHR43065">
    <property type="entry name" value="SENSOR HISTIDINE KINASE"/>
    <property type="match status" value="1"/>
</dbReference>
<comment type="caution">
    <text evidence="14">The sequence shown here is derived from an EMBL/GenBank/DDBJ whole genome shotgun (WGS) entry which is preliminary data.</text>
</comment>
<feature type="domain" description="PAS" evidence="12">
    <location>
        <begin position="516"/>
        <end position="552"/>
    </location>
</feature>
<dbReference type="InterPro" id="IPR003018">
    <property type="entry name" value="GAF"/>
</dbReference>
<gene>
    <name evidence="14" type="ORF">M8523_04590</name>
</gene>
<evidence type="ECO:0000256" key="5">
    <source>
        <dbReference type="ARBA" id="ARBA00022741"/>
    </source>
</evidence>
<dbReference type="Pfam" id="PF08446">
    <property type="entry name" value="PAS_2"/>
    <property type="match status" value="1"/>
</dbReference>
<dbReference type="SUPFAM" id="SSF55781">
    <property type="entry name" value="GAF domain-like"/>
    <property type="match status" value="2"/>
</dbReference>
<evidence type="ECO:0000256" key="1">
    <source>
        <dbReference type="ARBA" id="ARBA00022543"/>
    </source>
</evidence>
<dbReference type="InterPro" id="IPR000014">
    <property type="entry name" value="PAS"/>
</dbReference>
<dbReference type="AlphaFoldDB" id="A0AA42CHI1"/>
<dbReference type="EMBL" id="JAMOIM010000002">
    <property type="protein sequence ID" value="MCW6507294.1"/>
    <property type="molecule type" value="Genomic_DNA"/>
</dbReference>
<evidence type="ECO:0000313" key="14">
    <source>
        <dbReference type="EMBL" id="MCW6507294.1"/>
    </source>
</evidence>
<dbReference type="PANTHER" id="PTHR43065:SF10">
    <property type="entry name" value="PEROXIDE STRESS-ACTIVATED HISTIDINE KINASE MAK3"/>
    <property type="match status" value="1"/>
</dbReference>
<dbReference type="Gene3D" id="3.30.450.20">
    <property type="entry name" value="PAS domain"/>
    <property type="match status" value="2"/>
</dbReference>
<evidence type="ECO:0000256" key="9">
    <source>
        <dbReference type="ARBA" id="ARBA00023012"/>
    </source>
</evidence>
<dbReference type="GO" id="GO:0009584">
    <property type="term" value="P:detection of visible light"/>
    <property type="evidence" value="ECO:0007669"/>
    <property type="project" value="InterPro"/>
</dbReference>
<keyword evidence="2" id="KW-0597">Phosphoprotein</keyword>
<dbReference type="InterPro" id="IPR043150">
    <property type="entry name" value="Phytochrome_PHY_sf"/>
</dbReference>
<keyword evidence="15" id="KW-1185">Reference proteome</keyword>
<dbReference type="PROSITE" id="PS50112">
    <property type="entry name" value="PAS"/>
    <property type="match status" value="1"/>
</dbReference>
<evidence type="ECO:0000256" key="7">
    <source>
        <dbReference type="ARBA" id="ARBA00022840"/>
    </source>
</evidence>
<dbReference type="InterPro" id="IPR013656">
    <property type="entry name" value="PAS_4"/>
</dbReference>
<dbReference type="GO" id="GO:0000160">
    <property type="term" value="P:phosphorelay signal transduction system"/>
    <property type="evidence" value="ECO:0007669"/>
    <property type="project" value="UniProtKB-KW"/>
</dbReference>
<reference evidence="14" key="1">
    <citation type="submission" date="2022-05" db="EMBL/GenBank/DDBJ databases">
        <authorList>
            <person name="Pankratov T."/>
        </authorList>
    </citation>
    <scope>NUCLEOTIDE SEQUENCE</scope>
    <source>
        <strain evidence="14">BP6-180914</strain>
    </source>
</reference>
<dbReference type="CDD" id="cd00130">
    <property type="entry name" value="PAS"/>
    <property type="match status" value="1"/>
</dbReference>
<dbReference type="InterPro" id="IPR035965">
    <property type="entry name" value="PAS-like_dom_sf"/>
</dbReference>
<dbReference type="GO" id="GO:0006355">
    <property type="term" value="P:regulation of DNA-templated transcription"/>
    <property type="evidence" value="ECO:0007669"/>
    <property type="project" value="InterPro"/>
</dbReference>
<evidence type="ECO:0000256" key="2">
    <source>
        <dbReference type="ARBA" id="ARBA00022553"/>
    </source>
</evidence>
<dbReference type="GO" id="GO:0016301">
    <property type="term" value="F:kinase activity"/>
    <property type="evidence" value="ECO:0007669"/>
    <property type="project" value="UniProtKB-KW"/>
</dbReference>
<feature type="domain" description="PAC" evidence="13">
    <location>
        <begin position="587"/>
        <end position="639"/>
    </location>
</feature>
<dbReference type="InterPro" id="IPR001294">
    <property type="entry name" value="Phytochrome"/>
</dbReference>
<proteinExistence type="predicted"/>
<dbReference type="PROSITE" id="PS50113">
    <property type="entry name" value="PAC"/>
    <property type="match status" value="1"/>
</dbReference>
<evidence type="ECO:0000256" key="4">
    <source>
        <dbReference type="ARBA" id="ARBA00022679"/>
    </source>
</evidence>
<dbReference type="Gene3D" id="3.30.450.40">
    <property type="match status" value="1"/>
</dbReference>
<feature type="domain" description="Phytochrome chromophore attachment site" evidence="11">
    <location>
        <begin position="146"/>
        <end position="304"/>
    </location>
</feature>
<dbReference type="Pfam" id="PF00360">
    <property type="entry name" value="PHY"/>
    <property type="match status" value="1"/>
</dbReference>
<evidence type="ECO:0000256" key="8">
    <source>
        <dbReference type="ARBA" id="ARBA00022991"/>
    </source>
</evidence>
<dbReference type="Pfam" id="PF01590">
    <property type="entry name" value="GAF"/>
    <property type="match status" value="1"/>
</dbReference>
<dbReference type="SMART" id="SM00065">
    <property type="entry name" value="GAF"/>
    <property type="match status" value="1"/>
</dbReference>
<dbReference type="GO" id="GO:0005524">
    <property type="term" value="F:ATP binding"/>
    <property type="evidence" value="ECO:0007669"/>
    <property type="project" value="UniProtKB-KW"/>
</dbReference>
<dbReference type="GO" id="GO:0009881">
    <property type="term" value="F:photoreceptor activity"/>
    <property type="evidence" value="ECO:0007669"/>
    <property type="project" value="UniProtKB-KW"/>
</dbReference>
<keyword evidence="3" id="KW-0716">Sensory transduction</keyword>